<accession>A0ABQ6FBN0</accession>
<dbReference type="Proteomes" id="UP001157167">
    <property type="component" value="Unassembled WGS sequence"/>
</dbReference>
<organism evidence="1 2">
    <name type="scientific">Zoogloea oryzae</name>
    <dbReference type="NCBI Taxonomy" id="310767"/>
    <lineage>
        <taxon>Bacteria</taxon>
        <taxon>Pseudomonadati</taxon>
        <taxon>Pseudomonadota</taxon>
        <taxon>Betaproteobacteria</taxon>
        <taxon>Rhodocyclales</taxon>
        <taxon>Zoogloeaceae</taxon>
        <taxon>Zoogloea</taxon>
    </lineage>
</organism>
<dbReference type="RefSeq" id="WP_284187979.1">
    <property type="nucleotide sequence ID" value="NZ_BSPX01000029.1"/>
</dbReference>
<evidence type="ECO:0000313" key="1">
    <source>
        <dbReference type="EMBL" id="GLT22694.1"/>
    </source>
</evidence>
<name>A0ABQ6FBN0_9RHOO</name>
<proteinExistence type="predicted"/>
<evidence type="ECO:0000313" key="2">
    <source>
        <dbReference type="Proteomes" id="UP001157167"/>
    </source>
</evidence>
<dbReference type="EMBL" id="BSPX01000029">
    <property type="protein sequence ID" value="GLT22694.1"/>
    <property type="molecule type" value="Genomic_DNA"/>
</dbReference>
<comment type="caution">
    <text evidence="1">The sequence shown here is derived from an EMBL/GenBank/DDBJ whole genome shotgun (WGS) entry which is preliminary data.</text>
</comment>
<gene>
    <name evidence="1" type="ORF">GCM10007933_21540</name>
</gene>
<evidence type="ECO:0008006" key="3">
    <source>
        <dbReference type="Google" id="ProtNLM"/>
    </source>
</evidence>
<protein>
    <recommendedName>
        <fullName evidence="3">Minor tail protein</fullName>
    </recommendedName>
</protein>
<dbReference type="InterPro" id="IPR013320">
    <property type="entry name" value="ConA-like_dom_sf"/>
</dbReference>
<reference evidence="2" key="1">
    <citation type="journal article" date="2019" name="Int. J. Syst. Evol. Microbiol.">
        <title>The Global Catalogue of Microorganisms (GCM) 10K type strain sequencing project: providing services to taxonomists for standard genome sequencing and annotation.</title>
        <authorList>
            <consortium name="The Broad Institute Genomics Platform"/>
            <consortium name="The Broad Institute Genome Sequencing Center for Infectious Disease"/>
            <person name="Wu L."/>
            <person name="Ma J."/>
        </authorList>
    </citation>
    <scope>NUCLEOTIDE SEQUENCE [LARGE SCALE GENOMIC DNA]</scope>
    <source>
        <strain evidence="2">NBRC 102407</strain>
    </source>
</reference>
<dbReference type="SUPFAM" id="SSF49899">
    <property type="entry name" value="Concanavalin A-like lectins/glucanases"/>
    <property type="match status" value="1"/>
</dbReference>
<keyword evidence="2" id="KW-1185">Reference proteome</keyword>
<sequence>MSIRTRVMRDRRMPTERPLAAQVAALFANGEQGLWYDASDLSTMYQDSSGSIPVYYPGSGQIDPPVGMILDKRQGLSRGATRFSDAAVLLSGESYRVSPGVYRCYSSSGAYNLINLGGSLAVGKWYELTFTVDSVAVAGQGISLEGGDTTQTAFVATTVGVKRCIFRAAAAYIGIKRNAGAMDYQVSGVSIRELSGNHAYQATTASRPTLSARYNGLLASEKYNDGTYWTWQASFTSEITADTAAPDGSNTAWKITSTNANAALSKAGLTGYKNPVLTVWCKSGAWNPTIMVRNATTATNLLAGTITASDRTDTYGKFTNTDMGNGWKRLRIEITSGVSVTDSLVVYVGSTGAIPVGQSMYIWRSDFREAGDGIGLPEYQRVVDATTYDTAGFPLYLKLDGVDDFLQTNVDFSGTDKLMLSAAIRRLSDSGLGVVLESTSDYSASNGTFVLLAPGASGTPSVGFNAKGTVLTGGLSYTTSAAPVGLLVSAYADIAASYRALRVNGVQVASSTTSIGIGAFGNAVLYLGRRAGSSLPFNGRLYGLLLRGAAANDGTFARVERYLNQKGRVA</sequence>